<accession>Q6K600</accession>
<feature type="region of interest" description="Disordered" evidence="1">
    <location>
        <begin position="1"/>
        <end position="112"/>
    </location>
</feature>
<dbReference type="EMBL" id="AP005299">
    <property type="protein sequence ID" value="BAD23247.1"/>
    <property type="molecule type" value="Genomic_DNA"/>
</dbReference>
<feature type="compositionally biased region" description="Basic and acidic residues" evidence="1">
    <location>
        <begin position="211"/>
        <end position="228"/>
    </location>
</feature>
<feature type="region of interest" description="Disordered" evidence="1">
    <location>
        <begin position="188"/>
        <end position="228"/>
    </location>
</feature>
<dbReference type="Proteomes" id="UP000000763">
    <property type="component" value="Chromosome 2"/>
</dbReference>
<sequence>MAQAWAREMAHASHSSTMARAPTCRRAASGIEAHRNRTRGGGQRLGRRRLGRSGSRQWEDKGNGGGDPRCRSSSSSSRLPAQSLTARGVVVGDKATGAGGDEEAAGEDRGGGAGEGRGVVLLVCAASLHYSTAVSSSLAAPKKLRWPPPLRFCCATMAVAAPVLLRHDGRRCSTRPCAVAIVGGPRRCATASPPRQSWAGRSLSLPSRPPAEWEERERLRERERGRRK</sequence>
<evidence type="ECO:0000256" key="1">
    <source>
        <dbReference type="SAM" id="MobiDB-lite"/>
    </source>
</evidence>
<name>Q6K600_ORYSJ</name>
<organism evidence="2 3">
    <name type="scientific">Oryza sativa subsp. japonica</name>
    <name type="common">Rice</name>
    <dbReference type="NCBI Taxonomy" id="39947"/>
    <lineage>
        <taxon>Eukaryota</taxon>
        <taxon>Viridiplantae</taxon>
        <taxon>Streptophyta</taxon>
        <taxon>Embryophyta</taxon>
        <taxon>Tracheophyta</taxon>
        <taxon>Spermatophyta</taxon>
        <taxon>Magnoliopsida</taxon>
        <taxon>Liliopsida</taxon>
        <taxon>Poales</taxon>
        <taxon>Poaceae</taxon>
        <taxon>BOP clade</taxon>
        <taxon>Oryzoideae</taxon>
        <taxon>Oryzeae</taxon>
        <taxon>Oryzinae</taxon>
        <taxon>Oryza</taxon>
        <taxon>Oryza sativa</taxon>
    </lineage>
</organism>
<proteinExistence type="predicted"/>
<evidence type="ECO:0000313" key="3">
    <source>
        <dbReference type="Proteomes" id="UP000000763"/>
    </source>
</evidence>
<reference evidence="3" key="2">
    <citation type="journal article" date="2008" name="Nucleic Acids Res.">
        <title>The rice annotation project database (RAP-DB): 2008 update.</title>
        <authorList>
            <consortium name="The rice annotation project (RAP)"/>
        </authorList>
    </citation>
    <scope>GENOME REANNOTATION</scope>
    <source>
        <strain evidence="3">cv. Nipponbare</strain>
    </source>
</reference>
<evidence type="ECO:0000313" key="2">
    <source>
        <dbReference type="EMBL" id="BAD23247.1"/>
    </source>
</evidence>
<dbReference type="AlphaFoldDB" id="Q6K600"/>
<protein>
    <submittedName>
        <fullName evidence="2">Uncharacterized protein</fullName>
    </submittedName>
</protein>
<gene>
    <name evidence="2" type="primary">OJ1789_D08.29</name>
</gene>
<reference evidence="3" key="1">
    <citation type="journal article" date="2005" name="Nature">
        <title>The map-based sequence of the rice genome.</title>
        <authorList>
            <consortium name="International rice genome sequencing project (IRGSP)"/>
            <person name="Matsumoto T."/>
            <person name="Wu J."/>
            <person name="Kanamori H."/>
            <person name="Katayose Y."/>
            <person name="Fujisawa M."/>
            <person name="Namiki N."/>
            <person name="Mizuno H."/>
            <person name="Yamamoto K."/>
            <person name="Antonio B.A."/>
            <person name="Baba T."/>
            <person name="Sakata K."/>
            <person name="Nagamura Y."/>
            <person name="Aoki H."/>
            <person name="Arikawa K."/>
            <person name="Arita K."/>
            <person name="Bito T."/>
            <person name="Chiden Y."/>
            <person name="Fujitsuka N."/>
            <person name="Fukunaka R."/>
            <person name="Hamada M."/>
            <person name="Harada C."/>
            <person name="Hayashi A."/>
            <person name="Hijishita S."/>
            <person name="Honda M."/>
            <person name="Hosokawa S."/>
            <person name="Ichikawa Y."/>
            <person name="Idonuma A."/>
            <person name="Iijima M."/>
            <person name="Ikeda M."/>
            <person name="Ikeno M."/>
            <person name="Ito K."/>
            <person name="Ito S."/>
            <person name="Ito T."/>
            <person name="Ito Y."/>
            <person name="Ito Y."/>
            <person name="Iwabuchi A."/>
            <person name="Kamiya K."/>
            <person name="Karasawa W."/>
            <person name="Kurita K."/>
            <person name="Katagiri S."/>
            <person name="Kikuta A."/>
            <person name="Kobayashi H."/>
            <person name="Kobayashi N."/>
            <person name="Machita K."/>
            <person name="Maehara T."/>
            <person name="Masukawa M."/>
            <person name="Mizubayashi T."/>
            <person name="Mukai Y."/>
            <person name="Nagasaki H."/>
            <person name="Nagata Y."/>
            <person name="Naito S."/>
            <person name="Nakashima M."/>
            <person name="Nakama Y."/>
            <person name="Nakamichi Y."/>
            <person name="Nakamura M."/>
            <person name="Meguro A."/>
            <person name="Negishi M."/>
            <person name="Ohta I."/>
            <person name="Ohta T."/>
            <person name="Okamoto M."/>
            <person name="Ono N."/>
            <person name="Saji S."/>
            <person name="Sakaguchi M."/>
            <person name="Sakai K."/>
            <person name="Shibata M."/>
            <person name="Shimokawa T."/>
            <person name="Song J."/>
            <person name="Takazaki Y."/>
            <person name="Terasawa K."/>
            <person name="Tsugane M."/>
            <person name="Tsuji K."/>
            <person name="Ueda S."/>
            <person name="Waki K."/>
            <person name="Yamagata H."/>
            <person name="Yamamoto M."/>
            <person name="Yamamoto S."/>
            <person name="Yamane H."/>
            <person name="Yoshiki S."/>
            <person name="Yoshihara R."/>
            <person name="Yukawa K."/>
            <person name="Zhong H."/>
            <person name="Yano M."/>
            <person name="Yuan Q."/>
            <person name="Ouyang S."/>
            <person name="Liu J."/>
            <person name="Jones K.M."/>
            <person name="Gansberger K."/>
            <person name="Moffat K."/>
            <person name="Hill J."/>
            <person name="Bera J."/>
            <person name="Fadrosh D."/>
            <person name="Jin S."/>
            <person name="Johri S."/>
            <person name="Kim M."/>
            <person name="Overton L."/>
            <person name="Reardon M."/>
            <person name="Tsitrin T."/>
            <person name="Vuong H."/>
            <person name="Weaver B."/>
            <person name="Ciecko A."/>
            <person name="Tallon L."/>
            <person name="Jackson J."/>
            <person name="Pai G."/>
            <person name="Aken S.V."/>
            <person name="Utterback T."/>
            <person name="Reidmuller S."/>
            <person name="Feldblyum T."/>
            <person name="Hsiao J."/>
            <person name="Zismann V."/>
            <person name="Iobst S."/>
            <person name="de Vazeille A.R."/>
            <person name="Buell C.R."/>
            <person name="Ying K."/>
            <person name="Li Y."/>
            <person name="Lu T."/>
            <person name="Huang Y."/>
            <person name="Zhao Q."/>
            <person name="Feng Q."/>
            <person name="Zhang L."/>
            <person name="Zhu J."/>
            <person name="Weng Q."/>
            <person name="Mu J."/>
            <person name="Lu Y."/>
            <person name="Fan D."/>
            <person name="Liu Y."/>
            <person name="Guan J."/>
            <person name="Zhang Y."/>
            <person name="Yu S."/>
            <person name="Liu X."/>
            <person name="Zhang Y."/>
            <person name="Hong G."/>
            <person name="Han B."/>
            <person name="Choisne N."/>
            <person name="Demange N."/>
            <person name="Orjeda G."/>
            <person name="Samain S."/>
            <person name="Cattolico L."/>
            <person name="Pelletier E."/>
            <person name="Couloux A."/>
            <person name="Segurens B."/>
            <person name="Wincker P."/>
            <person name="D'Hont A."/>
            <person name="Scarpelli C."/>
            <person name="Weissenbach J."/>
            <person name="Salanoubat M."/>
            <person name="Quetier F."/>
            <person name="Yu Y."/>
            <person name="Kim H.R."/>
            <person name="Rambo T."/>
            <person name="Currie J."/>
            <person name="Collura K."/>
            <person name="Luo M."/>
            <person name="Yang T."/>
            <person name="Ammiraju J.S.S."/>
            <person name="Engler F."/>
            <person name="Soderlund C."/>
            <person name="Wing R.A."/>
            <person name="Palmer L.E."/>
            <person name="de la Bastide M."/>
            <person name="Spiegel L."/>
            <person name="Nascimento L."/>
            <person name="Zutavern T."/>
            <person name="O'Shaughnessy A."/>
            <person name="Dike S."/>
            <person name="Dedhia N."/>
            <person name="Preston R."/>
            <person name="Balija V."/>
            <person name="McCombie W.R."/>
            <person name="Chow T."/>
            <person name="Chen H."/>
            <person name="Chung M."/>
            <person name="Chen C."/>
            <person name="Shaw J."/>
            <person name="Wu H."/>
            <person name="Hsiao K."/>
            <person name="Chao Y."/>
            <person name="Chu M."/>
            <person name="Cheng C."/>
            <person name="Hour A."/>
            <person name="Lee P."/>
            <person name="Lin S."/>
            <person name="Lin Y."/>
            <person name="Liou J."/>
            <person name="Liu S."/>
            <person name="Hsing Y."/>
            <person name="Raghuvanshi S."/>
            <person name="Mohanty A."/>
            <person name="Bharti A.K."/>
            <person name="Gaur A."/>
            <person name="Gupta V."/>
            <person name="Kumar D."/>
            <person name="Ravi V."/>
            <person name="Vij S."/>
            <person name="Kapur A."/>
            <person name="Khurana P."/>
            <person name="Khurana P."/>
            <person name="Khurana J.P."/>
            <person name="Tyagi A.K."/>
            <person name="Gaikwad K."/>
            <person name="Singh A."/>
            <person name="Dalal V."/>
            <person name="Srivastava S."/>
            <person name="Dixit A."/>
            <person name="Pal A.K."/>
            <person name="Ghazi I.A."/>
            <person name="Yadav M."/>
            <person name="Pandit A."/>
            <person name="Bhargava A."/>
            <person name="Sureshbabu K."/>
            <person name="Batra K."/>
            <person name="Sharma T.R."/>
            <person name="Mohapatra T."/>
            <person name="Singh N.K."/>
            <person name="Messing J."/>
            <person name="Nelson A.B."/>
            <person name="Fuks G."/>
            <person name="Kavchok S."/>
            <person name="Keizer G."/>
            <person name="Linton E."/>
            <person name="Llaca V."/>
            <person name="Song R."/>
            <person name="Tanyolac B."/>
            <person name="Young S."/>
            <person name="Ho-Il K."/>
            <person name="Hahn J.H."/>
            <person name="Sangsakoo G."/>
            <person name="Vanavichit A."/>
            <person name="de Mattos Luiz.A.T."/>
            <person name="Zimmer P.D."/>
            <person name="Malone G."/>
            <person name="Dellagostin O."/>
            <person name="de Oliveira A.C."/>
            <person name="Bevan M."/>
            <person name="Bancroft I."/>
            <person name="Minx P."/>
            <person name="Cordum H."/>
            <person name="Wilson R."/>
            <person name="Cheng Z."/>
            <person name="Jin W."/>
            <person name="Jiang J."/>
            <person name="Leong S.A."/>
            <person name="Iwama H."/>
            <person name="Gojobori T."/>
            <person name="Itoh T."/>
            <person name="Niimura Y."/>
            <person name="Fujii Y."/>
            <person name="Habara T."/>
            <person name="Sakai H."/>
            <person name="Sato Y."/>
            <person name="Wilson G."/>
            <person name="Kumar K."/>
            <person name="McCouch S."/>
            <person name="Juretic N."/>
            <person name="Hoen D."/>
            <person name="Wright S."/>
            <person name="Bruskiewich R."/>
            <person name="Bureau T."/>
            <person name="Miyao A."/>
            <person name="Hirochika H."/>
            <person name="Nishikawa T."/>
            <person name="Kadowaki K."/>
            <person name="Sugiura M."/>
            <person name="Burr B."/>
            <person name="Sasaki T."/>
        </authorList>
    </citation>
    <scope>NUCLEOTIDE SEQUENCE [LARGE SCALE GENOMIC DNA]</scope>
    <source>
        <strain evidence="3">cv. Nipponbare</strain>
    </source>
</reference>